<dbReference type="PANTHER" id="PTHR24252:SF7">
    <property type="entry name" value="HYALIN"/>
    <property type="match status" value="1"/>
</dbReference>
<dbReference type="InterPro" id="IPR018114">
    <property type="entry name" value="TRYPSIN_HIS"/>
</dbReference>
<dbReference type="InterPro" id="IPR033116">
    <property type="entry name" value="TRYPSIN_SER"/>
</dbReference>
<dbReference type="PANTHER" id="PTHR24252">
    <property type="entry name" value="ACROSIN-RELATED"/>
    <property type="match status" value="1"/>
</dbReference>
<dbReference type="FunFam" id="2.40.10.10:FF:000068">
    <property type="entry name" value="transmembrane protease serine 2"/>
    <property type="match status" value="1"/>
</dbReference>
<evidence type="ECO:0000256" key="2">
    <source>
        <dbReference type="RuleBase" id="RU363034"/>
    </source>
</evidence>
<dbReference type="Proteomes" id="UP001627154">
    <property type="component" value="Unassembled WGS sequence"/>
</dbReference>
<organism evidence="4 5">
    <name type="scientific">Trichogramma kaykai</name>
    <dbReference type="NCBI Taxonomy" id="54128"/>
    <lineage>
        <taxon>Eukaryota</taxon>
        <taxon>Metazoa</taxon>
        <taxon>Ecdysozoa</taxon>
        <taxon>Arthropoda</taxon>
        <taxon>Hexapoda</taxon>
        <taxon>Insecta</taxon>
        <taxon>Pterygota</taxon>
        <taxon>Neoptera</taxon>
        <taxon>Endopterygota</taxon>
        <taxon>Hymenoptera</taxon>
        <taxon>Apocrita</taxon>
        <taxon>Proctotrupomorpha</taxon>
        <taxon>Chalcidoidea</taxon>
        <taxon>Trichogrammatidae</taxon>
        <taxon>Trichogramma</taxon>
    </lineage>
</organism>
<evidence type="ECO:0000313" key="4">
    <source>
        <dbReference type="EMBL" id="KAL3403257.1"/>
    </source>
</evidence>
<accession>A0ABD2XEP3</accession>
<dbReference type="PROSITE" id="PS00135">
    <property type="entry name" value="TRYPSIN_SER"/>
    <property type="match status" value="1"/>
</dbReference>
<gene>
    <name evidence="4" type="ORF">TKK_003862</name>
</gene>
<dbReference type="PROSITE" id="PS00134">
    <property type="entry name" value="TRYPSIN_HIS"/>
    <property type="match status" value="1"/>
</dbReference>
<dbReference type="PROSITE" id="PS50240">
    <property type="entry name" value="TRYPSIN_DOM"/>
    <property type="match status" value="1"/>
</dbReference>
<dbReference type="Pfam" id="PF00089">
    <property type="entry name" value="Trypsin"/>
    <property type="match status" value="1"/>
</dbReference>
<dbReference type="EMBL" id="JBJJXI010000031">
    <property type="protein sequence ID" value="KAL3403257.1"/>
    <property type="molecule type" value="Genomic_DNA"/>
</dbReference>
<comment type="caution">
    <text evidence="4">The sequence shown here is derived from an EMBL/GenBank/DDBJ whole genome shotgun (WGS) entry which is preliminary data.</text>
</comment>
<sequence>MKKIRVKSIRIPIDKTEFIIAKRRVQKEPIEVSHVKNNYNVNDQTPDVANIQFSKFLHENIFFCPPSMRVFEHLTLYIGTLIGTFSLNNALRSRISNDGSYAAEGEYPYHGALMRSGAYWCGASLVSARHVLTAAHCVKDLVDVGWPGGAKPRVKLGSTSLETSRVHEVSRISYHRDYDPVWLLADIAVVTLSEPVVFSRRVRPIDLPKPFEELPPGRRLIVTGYGRDDRSRARSVRLKPLATRLIGNEQCSKDWFVTPSKLCTLRGPNNYGTCTGDSGGPLASSDKRVIYGVVSSGAACPTAQPDVYTKVSHFVAYVERESSYFGNRPSAPGPHPARLFLANGASYPLPITTDRGEIILYNRQADRRFFPNELSL</sequence>
<dbReference type="InterPro" id="IPR001314">
    <property type="entry name" value="Peptidase_S1A"/>
</dbReference>
<evidence type="ECO:0000313" key="5">
    <source>
        <dbReference type="Proteomes" id="UP001627154"/>
    </source>
</evidence>
<keyword evidence="2" id="KW-0378">Hydrolase</keyword>
<protein>
    <recommendedName>
        <fullName evidence="3">Peptidase S1 domain-containing protein</fullName>
    </recommendedName>
</protein>
<proteinExistence type="predicted"/>
<keyword evidence="5" id="KW-1185">Reference proteome</keyword>
<name>A0ABD2XEP3_9HYME</name>
<dbReference type="GO" id="GO:0006508">
    <property type="term" value="P:proteolysis"/>
    <property type="evidence" value="ECO:0007669"/>
    <property type="project" value="UniProtKB-KW"/>
</dbReference>
<keyword evidence="2" id="KW-0645">Protease</keyword>
<dbReference type="InterPro" id="IPR009003">
    <property type="entry name" value="Peptidase_S1_PA"/>
</dbReference>
<dbReference type="PRINTS" id="PR00722">
    <property type="entry name" value="CHYMOTRYPSIN"/>
</dbReference>
<dbReference type="Gene3D" id="2.40.10.10">
    <property type="entry name" value="Trypsin-like serine proteases"/>
    <property type="match status" value="1"/>
</dbReference>
<dbReference type="InterPro" id="IPR001254">
    <property type="entry name" value="Trypsin_dom"/>
</dbReference>
<evidence type="ECO:0000256" key="1">
    <source>
        <dbReference type="ARBA" id="ARBA00023157"/>
    </source>
</evidence>
<dbReference type="GO" id="GO:0008236">
    <property type="term" value="F:serine-type peptidase activity"/>
    <property type="evidence" value="ECO:0007669"/>
    <property type="project" value="UniProtKB-KW"/>
</dbReference>
<dbReference type="SMART" id="SM00020">
    <property type="entry name" value="Tryp_SPc"/>
    <property type="match status" value="1"/>
</dbReference>
<dbReference type="SUPFAM" id="SSF50494">
    <property type="entry name" value="Trypsin-like serine proteases"/>
    <property type="match status" value="1"/>
</dbReference>
<keyword evidence="1" id="KW-1015">Disulfide bond</keyword>
<keyword evidence="2" id="KW-0720">Serine protease</keyword>
<evidence type="ECO:0000259" key="3">
    <source>
        <dbReference type="PROSITE" id="PS50240"/>
    </source>
</evidence>
<dbReference type="InterPro" id="IPR043504">
    <property type="entry name" value="Peptidase_S1_PA_chymotrypsin"/>
</dbReference>
<dbReference type="CDD" id="cd00190">
    <property type="entry name" value="Tryp_SPc"/>
    <property type="match status" value="1"/>
</dbReference>
<reference evidence="4 5" key="1">
    <citation type="journal article" date="2024" name="bioRxiv">
        <title>A reference genome for Trichogramma kaykai: A tiny desert-dwelling parasitoid wasp with competing sex-ratio distorters.</title>
        <authorList>
            <person name="Culotta J."/>
            <person name="Lindsey A.R."/>
        </authorList>
    </citation>
    <scope>NUCLEOTIDE SEQUENCE [LARGE SCALE GENOMIC DNA]</scope>
    <source>
        <strain evidence="4 5">KSX58</strain>
    </source>
</reference>
<dbReference type="AlphaFoldDB" id="A0ABD2XEP3"/>
<feature type="domain" description="Peptidase S1" evidence="3">
    <location>
        <begin position="81"/>
        <end position="323"/>
    </location>
</feature>